<dbReference type="CDD" id="cd22954">
    <property type="entry name" value="PLL_lectin"/>
    <property type="match status" value="1"/>
</dbReference>
<dbReference type="GO" id="GO:0008237">
    <property type="term" value="F:metallopeptidase activity"/>
    <property type="evidence" value="ECO:0007669"/>
    <property type="project" value="UniProtKB-KW"/>
</dbReference>
<dbReference type="Gene3D" id="3.40.390.10">
    <property type="entry name" value="Collagenase (Catalytic Domain)"/>
    <property type="match status" value="1"/>
</dbReference>
<dbReference type="Gene3D" id="2.120.10.70">
    <property type="entry name" value="Fucose-specific lectin"/>
    <property type="match status" value="2"/>
</dbReference>
<organism evidence="11 12">
    <name type="scientific">Micromonospora echinofusca</name>
    <dbReference type="NCBI Taxonomy" id="47858"/>
    <lineage>
        <taxon>Bacteria</taxon>
        <taxon>Bacillati</taxon>
        <taxon>Actinomycetota</taxon>
        <taxon>Actinomycetes</taxon>
        <taxon>Micromonosporales</taxon>
        <taxon>Micromonosporaceae</taxon>
        <taxon>Micromonospora</taxon>
    </lineage>
</organism>
<evidence type="ECO:0000256" key="8">
    <source>
        <dbReference type="ARBA" id="ARBA00023157"/>
    </source>
</evidence>
<accession>A0ABS3W233</accession>
<dbReference type="Proteomes" id="UP000823521">
    <property type="component" value="Unassembled WGS sequence"/>
</dbReference>
<dbReference type="SUPFAM" id="SSF55486">
    <property type="entry name" value="Metalloproteases ('zincins'), catalytic domain"/>
    <property type="match status" value="1"/>
</dbReference>
<feature type="domain" description="Peptidase M43 pregnancy-associated plasma-A" evidence="9">
    <location>
        <begin position="140"/>
        <end position="282"/>
    </location>
</feature>
<dbReference type="Pfam" id="PF26607">
    <property type="entry name" value="DUF8189"/>
    <property type="match status" value="1"/>
</dbReference>
<keyword evidence="12" id="KW-1185">Reference proteome</keyword>
<evidence type="ECO:0000256" key="5">
    <source>
        <dbReference type="ARBA" id="ARBA00022801"/>
    </source>
</evidence>
<name>A0ABS3W233_MICEH</name>
<keyword evidence="2" id="KW-0645">Protease</keyword>
<dbReference type="CDD" id="cd04275">
    <property type="entry name" value="ZnMc_pappalysin_like"/>
    <property type="match status" value="1"/>
</dbReference>
<sequence>MPVHRRLLDQSPDYARARGAIENSTRSVMSGRAGTRFPDHVRIPVVVHVVWREEQQNISDEQVHSQIAILNADYRAANRDLGNVPDAFRDLVGDARIEFHLATTDPAGRPTTGITRTSTTVAQFSPDDDGIKSAASGGADPWPASRYLNLWVGQLRDGLLGYAQFPGGPPQTDGVVVTYTAFGTLGTATAPFHLGRTATHEVGHYLNLFHIWGDDGTGCGGTDEVDDTPNQAGPNHGSPTFPRLSCDNGPHGDMFVNYMDYVDDAAMMMFTKGQVARMQACLQTARSSLLATGATPQPAAPVVSRGADRVDVVRRGADSGIHHKWWADGTWMPSGAGYEQLGGVCLGEPQVASWGPDRLDVFVRDTNRSLVHKWWDGAGWSPSAVGYENLGGTCLGDPRVASWGPGRLDVLVRGLDLAVYHKWWDGTAWWPDATGYDRLGGSCLSEPRVVARAPNRLDVFVVGVDSALYHRWWDGGAWWPS</sequence>
<protein>
    <submittedName>
        <fullName evidence="11">Zinc metalloprotease</fullName>
    </submittedName>
</protein>
<evidence type="ECO:0000256" key="4">
    <source>
        <dbReference type="ARBA" id="ARBA00022729"/>
    </source>
</evidence>
<dbReference type="InterPro" id="IPR008754">
    <property type="entry name" value="Peptidase_M43"/>
</dbReference>
<dbReference type="SUPFAM" id="SSF89372">
    <property type="entry name" value="Fucose-specific lectin"/>
    <property type="match status" value="1"/>
</dbReference>
<reference evidence="11 12" key="1">
    <citation type="submission" date="2019-12" db="EMBL/GenBank/DDBJ databases">
        <title>Whole genome sequencing of endophytic Actinobacterium Micromonospora sp. MPMI6T.</title>
        <authorList>
            <person name="Evv R."/>
            <person name="Podile A.R."/>
        </authorList>
    </citation>
    <scope>NUCLEOTIDE SEQUENCE [LARGE SCALE GENOMIC DNA]</scope>
    <source>
        <strain evidence="11 12">MPMI6</strain>
    </source>
</reference>
<evidence type="ECO:0000259" key="10">
    <source>
        <dbReference type="Pfam" id="PF26607"/>
    </source>
</evidence>
<keyword evidence="4" id="KW-0732">Signal</keyword>
<keyword evidence="7 11" id="KW-0482">Metalloprotease</keyword>
<keyword evidence="6" id="KW-0862">Zinc</keyword>
<dbReference type="InterPro" id="IPR024079">
    <property type="entry name" value="MetalloPept_cat_dom_sf"/>
</dbReference>
<evidence type="ECO:0000256" key="7">
    <source>
        <dbReference type="ARBA" id="ARBA00023049"/>
    </source>
</evidence>
<feature type="non-terminal residue" evidence="11">
    <location>
        <position position="481"/>
    </location>
</feature>
<dbReference type="PANTHER" id="PTHR47466">
    <property type="match status" value="1"/>
</dbReference>
<keyword evidence="8" id="KW-1015">Disulfide bond</keyword>
<evidence type="ECO:0000256" key="6">
    <source>
        <dbReference type="ARBA" id="ARBA00022833"/>
    </source>
</evidence>
<comment type="similarity">
    <text evidence="1">Belongs to the peptidase M43B family.</text>
</comment>
<evidence type="ECO:0000259" key="9">
    <source>
        <dbReference type="Pfam" id="PF05572"/>
    </source>
</evidence>
<evidence type="ECO:0000313" key="11">
    <source>
        <dbReference type="EMBL" id="MBO4210850.1"/>
    </source>
</evidence>
<gene>
    <name evidence="11" type="ORF">GSF22_33395</name>
</gene>
<keyword evidence="5" id="KW-0378">Hydrolase</keyword>
<dbReference type="PANTHER" id="PTHR47466:SF1">
    <property type="entry name" value="METALLOPROTEASE MEP1 (AFU_ORTHOLOGUE AFUA_1G07730)-RELATED"/>
    <property type="match status" value="1"/>
</dbReference>
<dbReference type="EMBL" id="WVUH01000632">
    <property type="protein sequence ID" value="MBO4210850.1"/>
    <property type="molecule type" value="Genomic_DNA"/>
</dbReference>
<proteinExistence type="inferred from homology"/>
<evidence type="ECO:0000313" key="12">
    <source>
        <dbReference type="Proteomes" id="UP000823521"/>
    </source>
</evidence>
<feature type="domain" description="PLL-like beta propeller" evidence="10">
    <location>
        <begin position="290"/>
        <end position="473"/>
    </location>
</feature>
<evidence type="ECO:0000256" key="2">
    <source>
        <dbReference type="ARBA" id="ARBA00022670"/>
    </source>
</evidence>
<keyword evidence="3" id="KW-0479">Metal-binding</keyword>
<evidence type="ECO:0000256" key="1">
    <source>
        <dbReference type="ARBA" id="ARBA00008721"/>
    </source>
</evidence>
<dbReference type="InterPro" id="IPR058502">
    <property type="entry name" value="PLL-like_beta-prop"/>
</dbReference>
<comment type="caution">
    <text evidence="11">The sequence shown here is derived from an EMBL/GenBank/DDBJ whole genome shotgun (WGS) entry which is preliminary data.</text>
</comment>
<dbReference type="Pfam" id="PF05572">
    <property type="entry name" value="Peptidase_M43"/>
    <property type="match status" value="1"/>
</dbReference>
<evidence type="ECO:0000256" key="3">
    <source>
        <dbReference type="ARBA" id="ARBA00022723"/>
    </source>
</evidence>